<dbReference type="SUPFAM" id="SSF51905">
    <property type="entry name" value="FAD/NAD(P)-binding domain"/>
    <property type="match status" value="1"/>
</dbReference>
<sequence>MNKQLPKHPISLWKDQVEFPTHPSVNEDILVDIAIVGGGITGVTSAYLLLQEGFTVALIEADRLLSGTTGNTTAKLTAQHGLFYDELIQHFGVEKAQQYYQANTEAMEFVKSVINQYKIDCDLAIEDAYIFTQSEEEMPNLEKEYQAYEKLNIPGKMVDTCPLPFTINGALVMNNQAQFHPLKYLRFLVDEIAKKGCQIYEQTTALQVEMGEQPKVLLQNGHTITCKYVLSCSHFPFHDEGFYFARMHPERSYVVAALTEKELSGGMYINAETPTRSIRYTPYNGQNLILFSGEHHKTGQGVSTMKYFENLKTYAENAFGVKAFVYRWSAQDYSTLDKVPYIGYVTNTNRNILVATGFRKWGMTHGTLAAHIFRDIILDKDNPYIELYTPSRFKTDPSVKRFLQANINVAKHLVQGKLENPTKKIEDLKNDEGAVVKYRGKRVGAYKDEKGKVIVVDTTCTHMGCEVEWNSGERTWDCPCHGSRFAINGDVVEGPAEKPLEVLSNDE</sequence>
<keyword evidence="4" id="KW-0411">Iron-sulfur</keyword>
<gene>
    <name evidence="7" type="ORF">GW534_04260</name>
</gene>
<dbReference type="Gene3D" id="2.102.10.10">
    <property type="entry name" value="Rieske [2Fe-2S] iron-sulphur domain"/>
    <property type="match status" value="1"/>
</dbReference>
<dbReference type="InterPro" id="IPR005805">
    <property type="entry name" value="Rieske_Fe-S_prot_C"/>
</dbReference>
<dbReference type="EMBL" id="JAACYS010000012">
    <property type="protein sequence ID" value="NCU16986.1"/>
    <property type="molecule type" value="Genomic_DNA"/>
</dbReference>
<dbReference type="RefSeq" id="WP_161919823.1">
    <property type="nucleotide sequence ID" value="NZ_JAACYS010000012.1"/>
</dbReference>
<accession>A0ABX0A3B5</accession>
<dbReference type="Gene3D" id="3.50.50.60">
    <property type="entry name" value="FAD/NAD(P)-binding domain"/>
    <property type="match status" value="1"/>
</dbReference>
<dbReference type="Proteomes" id="UP000743899">
    <property type="component" value="Unassembled WGS sequence"/>
</dbReference>
<dbReference type="InterPro" id="IPR036922">
    <property type="entry name" value="Rieske_2Fe-2S_sf"/>
</dbReference>
<evidence type="ECO:0000313" key="8">
    <source>
        <dbReference type="Proteomes" id="UP000743899"/>
    </source>
</evidence>
<dbReference type="PRINTS" id="PR00162">
    <property type="entry name" value="RIESKE"/>
</dbReference>
<dbReference type="Pfam" id="PF00355">
    <property type="entry name" value="Rieske"/>
    <property type="match status" value="1"/>
</dbReference>
<dbReference type="InterPro" id="IPR036188">
    <property type="entry name" value="FAD/NAD-bd_sf"/>
</dbReference>
<evidence type="ECO:0000259" key="6">
    <source>
        <dbReference type="PROSITE" id="PS51296"/>
    </source>
</evidence>
<evidence type="ECO:0000256" key="2">
    <source>
        <dbReference type="ARBA" id="ARBA00022723"/>
    </source>
</evidence>
<feature type="domain" description="Rieske" evidence="6">
    <location>
        <begin position="420"/>
        <end position="507"/>
    </location>
</feature>
<dbReference type="PANTHER" id="PTHR13847">
    <property type="entry name" value="SARCOSINE DEHYDROGENASE-RELATED"/>
    <property type="match status" value="1"/>
</dbReference>
<dbReference type="InterPro" id="IPR006076">
    <property type="entry name" value="FAD-dep_OxRdtase"/>
</dbReference>
<keyword evidence="3" id="KW-0408">Iron</keyword>
<evidence type="ECO:0000256" key="4">
    <source>
        <dbReference type="ARBA" id="ARBA00023014"/>
    </source>
</evidence>
<keyword evidence="1" id="KW-0001">2Fe-2S</keyword>
<evidence type="ECO:0000256" key="5">
    <source>
        <dbReference type="ARBA" id="ARBA00023157"/>
    </source>
</evidence>
<evidence type="ECO:0000256" key="3">
    <source>
        <dbReference type="ARBA" id="ARBA00023004"/>
    </source>
</evidence>
<keyword evidence="2" id="KW-0479">Metal-binding</keyword>
<name>A0ABX0A3B5_9BACI</name>
<proteinExistence type="predicted"/>
<keyword evidence="8" id="KW-1185">Reference proteome</keyword>
<dbReference type="InterPro" id="IPR017941">
    <property type="entry name" value="Rieske_2Fe-2S"/>
</dbReference>
<dbReference type="PANTHER" id="PTHR13847:SF274">
    <property type="entry name" value="RIESKE 2FE-2S IRON-SULFUR PROTEIN YHFW-RELATED"/>
    <property type="match status" value="1"/>
</dbReference>
<evidence type="ECO:0000256" key="1">
    <source>
        <dbReference type="ARBA" id="ARBA00022714"/>
    </source>
</evidence>
<dbReference type="PROSITE" id="PS51296">
    <property type="entry name" value="RIESKE"/>
    <property type="match status" value="1"/>
</dbReference>
<comment type="caution">
    <text evidence="7">The sequence shown here is derived from an EMBL/GenBank/DDBJ whole genome shotgun (WGS) entry which is preliminary data.</text>
</comment>
<organism evidence="7 8">
    <name type="scientific">Pallidibacillus pasinlerensis</name>
    <dbReference type="NCBI Taxonomy" id="2703818"/>
    <lineage>
        <taxon>Bacteria</taxon>
        <taxon>Bacillati</taxon>
        <taxon>Bacillota</taxon>
        <taxon>Bacilli</taxon>
        <taxon>Bacillales</taxon>
        <taxon>Bacillaceae</taxon>
        <taxon>Pallidibacillus</taxon>
    </lineage>
</organism>
<dbReference type="InterPro" id="IPR038010">
    <property type="entry name" value="YhfW_C"/>
</dbReference>
<keyword evidence="5" id="KW-1015">Disulfide bond</keyword>
<dbReference type="CDD" id="cd03477">
    <property type="entry name" value="Rieske_YhfW_C"/>
    <property type="match status" value="1"/>
</dbReference>
<evidence type="ECO:0000313" key="7">
    <source>
        <dbReference type="EMBL" id="NCU16986.1"/>
    </source>
</evidence>
<protein>
    <submittedName>
        <fullName evidence="7">FAD-dependent oxidoreductase</fullName>
    </submittedName>
</protein>
<dbReference type="SUPFAM" id="SSF50022">
    <property type="entry name" value="ISP domain"/>
    <property type="match status" value="1"/>
</dbReference>
<dbReference type="Pfam" id="PF01266">
    <property type="entry name" value="DAO"/>
    <property type="match status" value="1"/>
</dbReference>
<dbReference type="Gene3D" id="3.30.9.10">
    <property type="entry name" value="D-Amino Acid Oxidase, subunit A, domain 2"/>
    <property type="match status" value="1"/>
</dbReference>
<reference evidence="7 8" key="1">
    <citation type="submission" date="2020-01" db="EMBL/GenBank/DDBJ databases">
        <title>A novel Bacillus sp. from Pasinler.</title>
        <authorList>
            <person name="Adiguzel A."/>
            <person name="Ay H."/>
            <person name="Baltaci M.O."/>
        </authorList>
    </citation>
    <scope>NUCLEOTIDE SEQUENCE [LARGE SCALE GENOMIC DNA]</scope>
    <source>
        <strain evidence="7 8">P1</strain>
    </source>
</reference>